<evidence type="ECO:0000313" key="12">
    <source>
        <dbReference type="Proteomes" id="UP000618754"/>
    </source>
</evidence>
<comment type="caution">
    <text evidence="11">The sequence shown here is derived from an EMBL/GenBank/DDBJ whole genome shotgun (WGS) entry which is preliminary data.</text>
</comment>
<dbReference type="PANTHER" id="PTHR41523:SF8">
    <property type="entry name" value="ETHYLENE RESPONSE SENSOR PROTEIN"/>
    <property type="match status" value="1"/>
</dbReference>
<keyword evidence="8" id="KW-0802">TPR repeat</keyword>
<evidence type="ECO:0000256" key="2">
    <source>
        <dbReference type="ARBA" id="ARBA00012438"/>
    </source>
</evidence>
<dbReference type="PROSITE" id="PS50005">
    <property type="entry name" value="TPR"/>
    <property type="match status" value="1"/>
</dbReference>
<dbReference type="Proteomes" id="UP000618754">
    <property type="component" value="Unassembled WGS sequence"/>
</dbReference>
<dbReference type="PROSITE" id="PS50109">
    <property type="entry name" value="HIS_KIN"/>
    <property type="match status" value="1"/>
</dbReference>
<keyword evidence="3" id="KW-0597">Phosphoprotein</keyword>
<dbReference type="InterPro" id="IPR011495">
    <property type="entry name" value="Sig_transdc_His_kin_sub2_dim/P"/>
</dbReference>
<evidence type="ECO:0000256" key="7">
    <source>
        <dbReference type="ARBA" id="ARBA00022840"/>
    </source>
</evidence>
<keyword evidence="9" id="KW-0472">Membrane</keyword>
<feature type="transmembrane region" description="Helical" evidence="9">
    <location>
        <begin position="514"/>
        <end position="535"/>
    </location>
</feature>
<evidence type="ECO:0000256" key="6">
    <source>
        <dbReference type="ARBA" id="ARBA00022777"/>
    </source>
</evidence>
<dbReference type="InterPro" id="IPR003594">
    <property type="entry name" value="HATPase_dom"/>
</dbReference>
<dbReference type="PANTHER" id="PTHR41523">
    <property type="entry name" value="TWO-COMPONENT SYSTEM SENSOR PROTEIN"/>
    <property type="match status" value="1"/>
</dbReference>
<evidence type="ECO:0000313" key="11">
    <source>
        <dbReference type="EMBL" id="MBD1385915.1"/>
    </source>
</evidence>
<evidence type="ECO:0000256" key="3">
    <source>
        <dbReference type="ARBA" id="ARBA00022553"/>
    </source>
</evidence>
<dbReference type="Gene3D" id="1.25.40.10">
    <property type="entry name" value="Tetratricopeptide repeat domain"/>
    <property type="match status" value="1"/>
</dbReference>
<keyword evidence="6" id="KW-0418">Kinase</keyword>
<keyword evidence="5" id="KW-0547">Nucleotide-binding</keyword>
<name>A0ABR7X5T4_9SPHI</name>
<keyword evidence="12" id="KW-1185">Reference proteome</keyword>
<comment type="catalytic activity">
    <reaction evidence="1">
        <text>ATP + protein L-histidine = ADP + protein N-phospho-L-histidine.</text>
        <dbReference type="EC" id="2.7.13.3"/>
    </reaction>
</comment>
<dbReference type="SUPFAM" id="SSF55874">
    <property type="entry name" value="ATPase domain of HSP90 chaperone/DNA topoisomerase II/histidine kinase"/>
    <property type="match status" value="1"/>
</dbReference>
<dbReference type="Gene3D" id="3.30.450.20">
    <property type="entry name" value="PAS domain"/>
    <property type="match status" value="1"/>
</dbReference>
<dbReference type="Gene3D" id="3.30.565.10">
    <property type="entry name" value="Histidine kinase-like ATPase, C-terminal domain"/>
    <property type="match status" value="1"/>
</dbReference>
<evidence type="ECO:0000259" key="10">
    <source>
        <dbReference type="PROSITE" id="PS50109"/>
    </source>
</evidence>
<reference evidence="11 12" key="1">
    <citation type="submission" date="2020-09" db="EMBL/GenBank/DDBJ databases">
        <title>Novel species of Mucilaginibacter isolated from a glacier on the Tibetan Plateau.</title>
        <authorList>
            <person name="Liu Q."/>
            <person name="Xin Y.-H."/>
        </authorList>
    </citation>
    <scope>NUCLEOTIDE SEQUENCE [LARGE SCALE GENOMIC DNA]</scope>
    <source>
        <strain evidence="11 12">CGMCC 1.13878</strain>
    </source>
</reference>
<keyword evidence="9" id="KW-1133">Transmembrane helix</keyword>
<keyword evidence="9" id="KW-0812">Transmembrane</keyword>
<dbReference type="InterPro" id="IPR019734">
    <property type="entry name" value="TPR_rpt"/>
</dbReference>
<dbReference type="Pfam" id="PF13374">
    <property type="entry name" value="TPR_10"/>
    <property type="match status" value="1"/>
</dbReference>
<evidence type="ECO:0000256" key="9">
    <source>
        <dbReference type="SAM" id="Phobius"/>
    </source>
</evidence>
<sequence>MKLEQLIKARNRIAFKCNLQKVTCTVTILLGLLLFPLEKLEAKILAVSNLKTVANDTINIRKSLNLAVNYSDKDSPADLKTALKLSGEVILATQAPELRKFREEATFLKSKSLLRLGLIKEATAAISELINSHHKFHETAKEADTWAIYALYLRSAGPDNYLESISYFKRAADLYRIVPNPKLALDMMKEQADIYLNLGRLDEAERMLIQVVSGYSKIGYKKLYKSYDLLAATERLKKDVNKQLFYRIETVKSMELTGDYQDATYYYAKLAMAYYSIKRFDQAEKYFIKALAAKKSDNYELLYHTYLAYAAEALMNQNKFAEANKLLTHPDVKFPKNNQLNTISYEQAVGRYYAHYKKPDLARFHFLRSIEVTDSLFNLTPKQLKDADYFGLLIRASKGLINLKYYNDSRTLMQKASKIPNLLFDPVYVSEYEHQMYLIDSIHRNFPGTLRHFKKYVSIRDSLFNIDKTRKIDSLQFAFESQQKDKDIITKSKNITSLTKIGALQKVELKQSKIIQSIIFVSIILLILACFLIYYRYQKQIRSNRLLEVQRKEIAGQNLSLERLNARQHGLITEKEWLIKEIHHRVKNNLQVVKSLLSSHAVYLKDQAALNAVAESQHRIQAMSLIHQKLYNRENITDVYMPEYIGDLVDYLTDSFEISKTVIVEQQIDRIRLDVASAVPVGLILNELMTNAYKYAFPHSDKDRLLIQLKQVDNIITLLVADNGKGFPSNFNSELNNSFGMTLMNGMAEDLEGTISFEDRNGIRVTVKFENSLVDNVTLPHV</sequence>
<accession>A0ABR7X5T4</accession>
<dbReference type="Pfam" id="PF07568">
    <property type="entry name" value="HisKA_2"/>
    <property type="match status" value="1"/>
</dbReference>
<proteinExistence type="predicted"/>
<evidence type="ECO:0000256" key="4">
    <source>
        <dbReference type="ARBA" id="ARBA00022679"/>
    </source>
</evidence>
<protein>
    <recommendedName>
        <fullName evidence="2">histidine kinase</fullName>
        <ecNumber evidence="2">2.7.13.3</ecNumber>
    </recommendedName>
</protein>
<evidence type="ECO:0000256" key="1">
    <source>
        <dbReference type="ARBA" id="ARBA00000085"/>
    </source>
</evidence>
<evidence type="ECO:0000256" key="5">
    <source>
        <dbReference type="ARBA" id="ARBA00022741"/>
    </source>
</evidence>
<dbReference type="InterPro" id="IPR011990">
    <property type="entry name" value="TPR-like_helical_dom_sf"/>
</dbReference>
<dbReference type="SUPFAM" id="SSF48452">
    <property type="entry name" value="TPR-like"/>
    <property type="match status" value="2"/>
</dbReference>
<dbReference type="EC" id="2.7.13.3" evidence="2"/>
<dbReference type="RefSeq" id="WP_191175765.1">
    <property type="nucleotide sequence ID" value="NZ_JACWMW010000002.1"/>
</dbReference>
<evidence type="ECO:0000256" key="8">
    <source>
        <dbReference type="PROSITE-ProRule" id="PRU00339"/>
    </source>
</evidence>
<gene>
    <name evidence="11" type="ORF">IDJ75_11540</name>
</gene>
<keyword evidence="7" id="KW-0067">ATP-binding</keyword>
<feature type="domain" description="Histidine kinase" evidence="10">
    <location>
        <begin position="581"/>
        <end position="773"/>
    </location>
</feature>
<organism evidence="11 12">
    <name type="scientific">Mucilaginibacter rigui</name>
    <dbReference type="NCBI Taxonomy" id="534635"/>
    <lineage>
        <taxon>Bacteria</taxon>
        <taxon>Pseudomonadati</taxon>
        <taxon>Bacteroidota</taxon>
        <taxon>Sphingobacteriia</taxon>
        <taxon>Sphingobacteriales</taxon>
        <taxon>Sphingobacteriaceae</taxon>
        <taxon>Mucilaginibacter</taxon>
    </lineage>
</organism>
<dbReference type="InterPro" id="IPR036890">
    <property type="entry name" value="HATPase_C_sf"/>
</dbReference>
<dbReference type="EMBL" id="JACWMW010000002">
    <property type="protein sequence ID" value="MBD1385915.1"/>
    <property type="molecule type" value="Genomic_DNA"/>
</dbReference>
<keyword evidence="4" id="KW-0808">Transferase</keyword>
<dbReference type="InterPro" id="IPR005467">
    <property type="entry name" value="His_kinase_dom"/>
</dbReference>
<feature type="repeat" description="TPR" evidence="8">
    <location>
        <begin position="264"/>
        <end position="297"/>
    </location>
</feature>
<dbReference type="Pfam" id="PF13581">
    <property type="entry name" value="HATPase_c_2"/>
    <property type="match status" value="1"/>
</dbReference>
<dbReference type="SMART" id="SM00387">
    <property type="entry name" value="HATPase_c"/>
    <property type="match status" value="1"/>
</dbReference>